<organism evidence="2 3">
    <name type="scientific">Providencia stuartii ATCC 25827</name>
    <dbReference type="NCBI Taxonomy" id="471874"/>
    <lineage>
        <taxon>Bacteria</taxon>
        <taxon>Pseudomonadati</taxon>
        <taxon>Pseudomonadota</taxon>
        <taxon>Gammaproteobacteria</taxon>
        <taxon>Enterobacterales</taxon>
        <taxon>Morganellaceae</taxon>
        <taxon>Providencia</taxon>
    </lineage>
</organism>
<reference evidence="3" key="1">
    <citation type="submission" date="2008-04" db="EMBL/GenBank/DDBJ databases">
        <title>Draft genome sequence of Providencia stuartii (ATCC 25827).</title>
        <authorList>
            <person name="Sudarsanam P."/>
            <person name="Ley R."/>
            <person name="Guruge J."/>
            <person name="Turnbaugh P.J."/>
            <person name="Mahowald M."/>
            <person name="Liep D."/>
            <person name="Gordon J."/>
        </authorList>
    </citation>
    <scope>NUCLEOTIDE SEQUENCE [LARGE SCALE GENOMIC DNA]</scope>
    <source>
        <strain evidence="1 3">ATCC 25827</strain>
    </source>
</reference>
<sequence length="39" mass="4425">MKKIKTFYHKIQGTVFLEDFTNKKINYAPCGKNTCGSIG</sequence>
<comment type="caution">
    <text evidence="2">The sequence shown here is derived from an EMBL/GenBank/DDBJ whole genome shotgun (WGS) entry which is preliminary data.</text>
</comment>
<evidence type="ECO:0000313" key="3">
    <source>
        <dbReference type="Proteomes" id="UP000004506"/>
    </source>
</evidence>
<gene>
    <name evidence="1" type="ORF">PROSTU_04722</name>
    <name evidence="2" type="ORF">PROSTU_04848</name>
</gene>
<protein>
    <submittedName>
        <fullName evidence="2">Uncharacterized protein</fullName>
    </submittedName>
</protein>
<evidence type="ECO:0000313" key="2">
    <source>
        <dbReference type="EMBL" id="EDU57603.1"/>
    </source>
</evidence>
<proteinExistence type="predicted"/>
<dbReference type="Proteomes" id="UP000004506">
    <property type="component" value="Unassembled WGS sequence"/>
</dbReference>
<dbReference type="EMBL" id="ABJD02000118">
    <property type="protein sequence ID" value="EDU57477.1"/>
    <property type="molecule type" value="Genomic_DNA"/>
</dbReference>
<evidence type="ECO:0000313" key="1">
    <source>
        <dbReference type="EMBL" id="EDU57477.1"/>
    </source>
</evidence>
<reference evidence="2" key="4">
    <citation type="submission" date="2016-11" db="EMBL/GenBank/DDBJ databases">
        <title>Draft genome sequence of Providencia stuartii (ATCC 25827).</title>
        <authorList>
            <person name="Sudarsanam P."/>
            <person name="Ley R."/>
            <person name="Guruge J."/>
            <person name="Turnbaugh P.J."/>
            <person name="Mahowald M."/>
            <person name="Liep D."/>
            <person name="Gordon J."/>
        </authorList>
    </citation>
    <scope>NUCLEOTIDE SEQUENCE</scope>
    <source>
        <strain evidence="2 3">ATCC 25827</strain>
    </source>
</reference>
<dbReference type="EMBL" id="ABJD02000118">
    <property type="protein sequence ID" value="EDU57603.1"/>
    <property type="molecule type" value="Genomic_DNA"/>
</dbReference>
<name>A0AA87CSI8_PROST</name>
<dbReference type="AlphaFoldDB" id="A0AA87CSI8"/>
<reference evidence="2" key="5">
    <citation type="submission" date="2016-11" db="EMBL/GenBank/DDBJ databases">
        <title>Draft genome sequence of Providencia stuartii(ATCC 25827).</title>
        <authorList>
            <person name="Sudarsanam P."/>
            <person name="Ley R."/>
            <person name="Guruge J."/>
            <person name="Turnbaugh P.J."/>
            <person name="Mahowald M."/>
            <person name="Liep D."/>
            <person name="Gordon J."/>
        </authorList>
    </citation>
    <scope>NUCLEOTIDE SEQUENCE</scope>
    <source>
        <strain evidence="2">ATCC 25827</strain>
    </source>
</reference>
<accession>A0AA87CSI8</accession>
<reference evidence="2 3" key="3">
    <citation type="submission" date="2008-05" db="EMBL/GenBank/DDBJ databases">
        <authorList>
            <person name="Fulton L."/>
            <person name="Clifton S."/>
            <person name="Fulton B."/>
            <person name="Xu J."/>
            <person name="Minx P."/>
            <person name="Pepin K.H."/>
            <person name="Johnson M."/>
            <person name="Thiruvilangam P."/>
            <person name="Bhonagiri V."/>
            <person name="Nash W.E."/>
            <person name="Mardis E.R."/>
            <person name="Wilson R.K."/>
        </authorList>
    </citation>
    <scope>NUCLEOTIDE SEQUENCE [LARGE SCALE GENOMIC DNA]</scope>
    <source>
        <strain evidence="2 3">ATCC 25827</strain>
    </source>
</reference>
<reference evidence="3" key="2">
    <citation type="submission" date="2008-04" db="EMBL/GenBank/DDBJ databases">
        <title>Draft genome sequence of Providencia stuartii(ATCC 25827).</title>
        <authorList>
            <person name="Sudarsanam P."/>
            <person name="Ley R."/>
            <person name="Guruge J."/>
            <person name="Turnbaugh P.J."/>
            <person name="Mahowald M."/>
            <person name="Liep D."/>
            <person name="Gordon J."/>
        </authorList>
    </citation>
    <scope>NUCLEOTIDE SEQUENCE [LARGE SCALE GENOMIC DNA]</scope>
    <source>
        <strain evidence="1 3">ATCC 25827</strain>
    </source>
</reference>